<dbReference type="Proteomes" id="UP000504628">
    <property type="component" value="Chromosome 4"/>
</dbReference>
<feature type="compositionally biased region" description="Polar residues" evidence="10">
    <location>
        <begin position="255"/>
        <end position="274"/>
    </location>
</feature>
<keyword evidence="7" id="KW-0131">Cell cycle</keyword>
<keyword evidence="6 9" id="KW-0175">Coiled coil</keyword>
<dbReference type="InterPro" id="IPR038889">
    <property type="entry name" value="Shugoshin1/2"/>
</dbReference>
<evidence type="ECO:0000256" key="3">
    <source>
        <dbReference type="ARBA" id="ARBA00022454"/>
    </source>
</evidence>
<feature type="compositionally biased region" description="Low complexity" evidence="10">
    <location>
        <begin position="193"/>
        <end position="209"/>
    </location>
</feature>
<evidence type="ECO:0000256" key="5">
    <source>
        <dbReference type="ARBA" id="ARBA00022829"/>
    </source>
</evidence>
<dbReference type="GO" id="GO:0000776">
    <property type="term" value="C:kinetochore"/>
    <property type="evidence" value="ECO:0007669"/>
    <property type="project" value="TreeGrafter"/>
</dbReference>
<feature type="coiled-coil region" evidence="9">
    <location>
        <begin position="98"/>
        <end position="125"/>
    </location>
</feature>
<evidence type="ECO:0000256" key="8">
    <source>
        <dbReference type="ARBA" id="ARBA00023328"/>
    </source>
</evidence>
<evidence type="ECO:0000256" key="2">
    <source>
        <dbReference type="ARBA" id="ARBA00010845"/>
    </source>
</evidence>
<evidence type="ECO:0000256" key="4">
    <source>
        <dbReference type="ARBA" id="ARBA00022618"/>
    </source>
</evidence>
<sequence>MFRAGGGLVKGVMEYPVRESGSLLSSGIKKHVKDKRMSKTAKLNVSLASKIKTKIINNSSIFKISLKHNNRALAQALSREKENSRRITTEKMLLQKEVEKLNFENTFLRLKLNNLNKKLIEIEAQVNNNLITAIEMSTLSEFHQSPFVLPASKNKRVSKQCKSMRLPFARVPLTSNDDDDDDDDEDKEKMQCDNNIISNVSSDVPSSVSTRQSLSTQYNLELLCLTENNQNVCGLDDSEHISSIVDILPKESYSHSDQGSKSSLMGEMKNSQAISHREEKQSLSNITKRKRHASFLESNNPSSDNPCVTGLDQQGISNAELNWNNEINDRTNEMNIKMQGNTQCLPDSSKSASEPTAQCMNQVQGNDDFQWQKTVYDSDMDLTAGEVSQIVTVSKGTKNKCNKTSNDCGIKTFRKVKDSSSDKKRIRSKRQIKNSSEMNVEEKTENKPEKRSVGLNGNRDSENPNFIFNTEQLTQLNILKTINPHSDFNQDNIQSTEDSKKKRVHATNEQEETCSFSQSSDKFQRESKFNTGQSSVACNKNKASRQTFVIQKLEKGHLFLNQKDKETISENLEVTGEFQTADLTTKNNGNLCDFETQNMLDLKKNVTDTQPAQQNESKINKKLRQKVNRKTQIISEMDQIYRDNDKDEHGPQKGNFSIQTQEGKEIISGNLENPSELPTPSLSTKNSGSLYDYETQNILRVKKYVHDMQPACQNETKIDKKLRQKLRRRTEIISEINQVHENNDKDSHDPERGNLFSLIQKDKEVIPENLEDSNEFQVADPSTRRNRNLCGYETENILGEKKQVTNMPPAKQNESKINKRPRDKGSRKTEIILEMNQINEFNNKGVHDSVKGNNFSLTQKDKESISENSEVTNEFQTACLSTKDNGNLYDYETLNMLNLKNHVTDMQPAQQNDSKTKKKLRQKVNRKTQIISEMNQIYRDNDEDVHGLENDTRDCNFKINESKQRLGCQGIISGYCIEINSNEKENCEQISNPYKVKKHGKKSSGKTKDILAQGKNTPIFQLDSLQTSLSLESGLKYVTNETDSDSGNQMEAPKNTTLTKKRDDPFAEVIKGECQVKRISKRTSQAKKRKTCIAPSPDSHEVMQIIPDPSQRVSAETDQADEGKKLENQKIKPDFNPKAFNSLSQIYSPNIQDSFLNNVHEGSRPLRISSSKNLIMKENFTLDGSPVFQVSDDMQKTTGVKVKVTQRTQTSGGRTLQDLTNTNFVSNNTVTFENNSEDLSLELPSRRRKCTPLHFKEPSLRDKMRR</sequence>
<proteinExistence type="inferred from homology"/>
<dbReference type="RefSeq" id="XP_035879009.1">
    <property type="nucleotide sequence ID" value="XM_036023116.1"/>
</dbReference>
<dbReference type="PANTHER" id="PTHR21577:SF3">
    <property type="entry name" value="SHUGOSHIN 1-RELATED"/>
    <property type="match status" value="1"/>
</dbReference>
<dbReference type="GO" id="GO:0007059">
    <property type="term" value="P:chromosome segregation"/>
    <property type="evidence" value="ECO:0007669"/>
    <property type="project" value="UniProtKB-KW"/>
</dbReference>
<name>A0A7E6DJ96_9CHIR</name>
<feature type="region of interest" description="Disordered" evidence="10">
    <location>
        <begin position="252"/>
        <end position="291"/>
    </location>
</feature>
<reference evidence="12 13" key="1">
    <citation type="submission" date="2025-04" db="UniProtKB">
        <authorList>
            <consortium name="RefSeq"/>
        </authorList>
    </citation>
    <scope>IDENTIFICATION</scope>
    <source>
        <tissue evidence="12 13">Muscle</tissue>
    </source>
</reference>
<evidence type="ECO:0000256" key="1">
    <source>
        <dbReference type="ARBA" id="ARBA00004584"/>
    </source>
</evidence>
<evidence type="ECO:0000313" key="13">
    <source>
        <dbReference type="RefSeq" id="XP_035879010.1"/>
    </source>
</evidence>
<accession>A0A7E6DJ96</accession>
<dbReference type="AlphaFoldDB" id="A0A7E6DJ96"/>
<dbReference type="GO" id="GO:0051301">
    <property type="term" value="P:cell division"/>
    <property type="evidence" value="ECO:0007669"/>
    <property type="project" value="UniProtKB-KW"/>
</dbReference>
<feature type="region of interest" description="Disordered" evidence="10">
    <location>
        <begin position="169"/>
        <end position="210"/>
    </location>
</feature>
<feature type="compositionally biased region" description="Acidic residues" evidence="10">
    <location>
        <begin position="176"/>
        <end position="186"/>
    </location>
</feature>
<keyword evidence="3" id="KW-0158">Chromosome</keyword>
<dbReference type="CTD" id="151246"/>
<dbReference type="OrthoDB" id="5990092at2759"/>
<keyword evidence="5" id="KW-0159">Chromosome partition</keyword>
<dbReference type="PANTHER" id="PTHR21577">
    <property type="entry name" value="SHUGOSHIN"/>
    <property type="match status" value="1"/>
</dbReference>
<evidence type="ECO:0000256" key="10">
    <source>
        <dbReference type="SAM" id="MobiDB-lite"/>
    </source>
</evidence>
<feature type="compositionally biased region" description="Basic and acidic residues" evidence="10">
    <location>
        <begin position="440"/>
        <end position="452"/>
    </location>
</feature>
<dbReference type="RefSeq" id="XP_035879010.1">
    <property type="nucleotide sequence ID" value="XM_036023117.1"/>
</dbReference>
<keyword evidence="4" id="KW-0132">Cell division</keyword>
<feature type="region of interest" description="Disordered" evidence="10">
    <location>
        <begin position="415"/>
        <end position="464"/>
    </location>
</feature>
<gene>
    <name evidence="12 13" type="primary">SGO2</name>
</gene>
<evidence type="ECO:0000256" key="6">
    <source>
        <dbReference type="ARBA" id="ARBA00023054"/>
    </source>
</evidence>
<keyword evidence="11" id="KW-1185">Reference proteome</keyword>
<comment type="subcellular location">
    <subcellularLocation>
        <location evidence="1">Chromosome</location>
        <location evidence="1">Centromere</location>
    </subcellularLocation>
</comment>
<evidence type="ECO:0000256" key="7">
    <source>
        <dbReference type="ARBA" id="ARBA00023306"/>
    </source>
</evidence>
<feature type="region of interest" description="Disordered" evidence="10">
    <location>
        <begin position="807"/>
        <end position="826"/>
    </location>
</feature>
<organism evidence="11 13">
    <name type="scientific">Phyllostomus discolor</name>
    <name type="common">pale spear-nosed bat</name>
    <dbReference type="NCBI Taxonomy" id="89673"/>
    <lineage>
        <taxon>Eukaryota</taxon>
        <taxon>Metazoa</taxon>
        <taxon>Chordata</taxon>
        <taxon>Craniata</taxon>
        <taxon>Vertebrata</taxon>
        <taxon>Euteleostomi</taxon>
        <taxon>Mammalia</taxon>
        <taxon>Eutheria</taxon>
        <taxon>Laurasiatheria</taxon>
        <taxon>Chiroptera</taxon>
        <taxon>Yangochiroptera</taxon>
        <taxon>Phyllostomidae</taxon>
        <taxon>Phyllostominae</taxon>
        <taxon>Phyllostomus</taxon>
    </lineage>
</organism>
<dbReference type="GeneID" id="114494533"/>
<evidence type="ECO:0000256" key="9">
    <source>
        <dbReference type="SAM" id="Coils"/>
    </source>
</evidence>
<keyword evidence="8" id="KW-0137">Centromere</keyword>
<dbReference type="GO" id="GO:0051177">
    <property type="term" value="P:meiotic sister chromatid cohesion"/>
    <property type="evidence" value="ECO:0007669"/>
    <property type="project" value="TreeGrafter"/>
</dbReference>
<evidence type="ECO:0000313" key="11">
    <source>
        <dbReference type="Proteomes" id="UP000504628"/>
    </source>
</evidence>
<protein>
    <submittedName>
        <fullName evidence="12 13">Shugoshin 2 isoform X1</fullName>
    </submittedName>
</protein>
<evidence type="ECO:0000313" key="12">
    <source>
        <dbReference type="RefSeq" id="XP_035879009.1"/>
    </source>
</evidence>
<comment type="similarity">
    <text evidence="2">Belongs to the shugoshin family.</text>
</comment>